<gene>
    <name evidence="3" type="ORF">EW145_g6289</name>
</gene>
<dbReference type="AlphaFoldDB" id="A0A4S4KX10"/>
<evidence type="ECO:0000313" key="4">
    <source>
        <dbReference type="Proteomes" id="UP000308199"/>
    </source>
</evidence>
<proteinExistence type="predicted"/>
<organism evidence="3 4">
    <name type="scientific">Phellinidium pouzarii</name>
    <dbReference type="NCBI Taxonomy" id="167371"/>
    <lineage>
        <taxon>Eukaryota</taxon>
        <taxon>Fungi</taxon>
        <taxon>Dikarya</taxon>
        <taxon>Basidiomycota</taxon>
        <taxon>Agaricomycotina</taxon>
        <taxon>Agaricomycetes</taxon>
        <taxon>Hymenochaetales</taxon>
        <taxon>Hymenochaetaceae</taxon>
        <taxon>Phellinidium</taxon>
    </lineage>
</organism>
<accession>A0A4S4KX10</accession>
<sequence length="298" mass="32804">MSPFYANTGVHPMGLTDICTSSANLTAEDFAKHVKDVHALAQANLTKAAADMKQFYDWHAGQQIEFEPGAKVFLDGHHIQTDRPSAKMEDKWFGPYEVVERVGAGAYRLKLPSTWKKVHPVFNVVLLKPANKPAFESQQAPLPPPLVVLDNEEEYEVDGILDSYAAVHFEIAVPNYHEIFEETHTPNPSPIQPTIGLPTPPVSNIQQQQPQSTPLPNTPSTSTTSSHIPLSPQPAPTPLVNMSTPAPIGEAHISKPNNFDGNKGYAHHFLSSCEAYLSLNEQVLGQHYTLYKRTGSNK</sequence>
<dbReference type="PANTHER" id="PTHR46148">
    <property type="entry name" value="CHROMO DOMAIN-CONTAINING PROTEIN"/>
    <property type="match status" value="1"/>
</dbReference>
<dbReference type="Proteomes" id="UP000308199">
    <property type="component" value="Unassembled WGS sequence"/>
</dbReference>
<dbReference type="InterPro" id="IPR056924">
    <property type="entry name" value="SH3_Tf2-1"/>
</dbReference>
<evidence type="ECO:0000313" key="3">
    <source>
        <dbReference type="EMBL" id="THH03392.1"/>
    </source>
</evidence>
<protein>
    <recommendedName>
        <fullName evidence="2">Tf2-1-like SH3-like domain-containing protein</fullName>
    </recommendedName>
</protein>
<name>A0A4S4KX10_9AGAM</name>
<evidence type="ECO:0000259" key="2">
    <source>
        <dbReference type="Pfam" id="PF24626"/>
    </source>
</evidence>
<feature type="compositionally biased region" description="Low complexity" evidence="1">
    <location>
        <begin position="202"/>
        <end position="230"/>
    </location>
</feature>
<comment type="caution">
    <text evidence="3">The sequence shown here is derived from an EMBL/GenBank/DDBJ whole genome shotgun (WGS) entry which is preliminary data.</text>
</comment>
<reference evidence="3 4" key="1">
    <citation type="submission" date="2019-02" db="EMBL/GenBank/DDBJ databases">
        <title>Genome sequencing of the rare red list fungi Phellinidium pouzarii.</title>
        <authorList>
            <person name="Buettner E."/>
            <person name="Kellner H."/>
        </authorList>
    </citation>
    <scope>NUCLEOTIDE SEQUENCE [LARGE SCALE GENOMIC DNA]</scope>
    <source>
        <strain evidence="3 4">DSM 108285</strain>
    </source>
</reference>
<dbReference type="OrthoDB" id="2273864at2759"/>
<evidence type="ECO:0000256" key="1">
    <source>
        <dbReference type="SAM" id="MobiDB-lite"/>
    </source>
</evidence>
<keyword evidence="4" id="KW-1185">Reference proteome</keyword>
<dbReference type="Pfam" id="PF24626">
    <property type="entry name" value="SH3_Tf2-1"/>
    <property type="match status" value="1"/>
</dbReference>
<dbReference type="EMBL" id="SGPK01000459">
    <property type="protein sequence ID" value="THH03392.1"/>
    <property type="molecule type" value="Genomic_DNA"/>
</dbReference>
<feature type="domain" description="Tf2-1-like SH3-like" evidence="2">
    <location>
        <begin position="69"/>
        <end position="130"/>
    </location>
</feature>
<dbReference type="PANTHER" id="PTHR46148:SF52">
    <property type="entry name" value="OS04G0603800 PROTEIN"/>
    <property type="match status" value="1"/>
</dbReference>
<feature type="region of interest" description="Disordered" evidence="1">
    <location>
        <begin position="181"/>
        <end position="238"/>
    </location>
</feature>